<reference evidence="12 13" key="1">
    <citation type="submission" date="2012-09" db="EMBL/GenBank/DDBJ databases">
        <title>Genome Sequence of alkane-degrading Bacterium Alcanivorax sp. 521-1.</title>
        <authorList>
            <person name="Lai Q."/>
            <person name="Shao Z."/>
        </authorList>
    </citation>
    <scope>NUCLEOTIDE SEQUENCE [LARGE SCALE GENOMIC DNA]</scope>
    <source>
        <strain evidence="12 13">521-1</strain>
    </source>
</reference>
<name>A0ABS0ALS4_9GAMM</name>
<feature type="domain" description="4Fe-4S ferredoxin-type" evidence="11">
    <location>
        <begin position="370"/>
        <end position="400"/>
    </location>
</feature>
<evidence type="ECO:0000313" key="12">
    <source>
        <dbReference type="EMBL" id="MBF5055067.1"/>
    </source>
</evidence>
<evidence type="ECO:0000256" key="10">
    <source>
        <dbReference type="SAM" id="MobiDB-lite"/>
    </source>
</evidence>
<feature type="region of interest" description="Disordered" evidence="10">
    <location>
        <begin position="701"/>
        <end position="754"/>
    </location>
</feature>
<keyword evidence="4 8" id="KW-0677">Repeat</keyword>
<feature type="binding site" evidence="8">
    <location>
        <position position="425"/>
    </location>
    <ligand>
        <name>[4Fe-4S] cluster</name>
        <dbReference type="ChEBI" id="CHEBI:49883"/>
        <label>2</label>
    </ligand>
</feature>
<dbReference type="InterPro" id="IPR010208">
    <property type="entry name" value="Ion_transpt_RnfC/RsxC"/>
</dbReference>
<dbReference type="InterPro" id="IPR037225">
    <property type="entry name" value="Nuo51_FMN-bd_sf"/>
</dbReference>
<feature type="compositionally biased region" description="Low complexity" evidence="10">
    <location>
        <begin position="707"/>
        <end position="745"/>
    </location>
</feature>
<comment type="subcellular location">
    <subcellularLocation>
        <location evidence="8">Cell inner membrane</location>
        <topology evidence="8">Peripheral membrane protein</topology>
    </subcellularLocation>
</comment>
<feature type="binding site" evidence="8">
    <location>
        <position position="419"/>
    </location>
    <ligand>
        <name>[4Fe-4S] cluster</name>
        <dbReference type="ChEBI" id="CHEBI:49883"/>
        <label>2</label>
    </ligand>
</feature>
<comment type="caution">
    <text evidence="12">The sequence shown here is derived from an EMBL/GenBank/DDBJ whole genome shotgun (WGS) entry which is preliminary data.</text>
</comment>
<comment type="cofactor">
    <cofactor evidence="8">
        <name>[4Fe-4S] cluster</name>
        <dbReference type="ChEBI" id="CHEBI:49883"/>
    </cofactor>
    <text evidence="8">Binds 2 [4Fe-4S] clusters per subunit.</text>
</comment>
<feature type="coiled-coil region" evidence="9">
    <location>
        <begin position="530"/>
        <end position="564"/>
    </location>
</feature>
<dbReference type="Proteomes" id="UP000662703">
    <property type="component" value="Unassembled WGS sequence"/>
</dbReference>
<evidence type="ECO:0000256" key="9">
    <source>
        <dbReference type="SAM" id="Coils"/>
    </source>
</evidence>
<feature type="region of interest" description="Disordered" evidence="10">
    <location>
        <begin position="14"/>
        <end position="41"/>
    </location>
</feature>
<keyword evidence="2 8" id="KW-0004">4Fe-4S</keyword>
<organism evidence="12 13">
    <name type="scientific">Alloalcanivorax profundimaris</name>
    <dbReference type="NCBI Taxonomy" id="2735259"/>
    <lineage>
        <taxon>Bacteria</taxon>
        <taxon>Pseudomonadati</taxon>
        <taxon>Pseudomonadota</taxon>
        <taxon>Gammaproteobacteria</taxon>
        <taxon>Oceanospirillales</taxon>
        <taxon>Alcanivoracaceae</taxon>
        <taxon>Alloalcanivorax</taxon>
    </lineage>
</organism>
<feature type="region of interest" description="Disordered" evidence="10">
    <location>
        <begin position="469"/>
        <end position="503"/>
    </location>
</feature>
<dbReference type="PROSITE" id="PS51379">
    <property type="entry name" value="4FE4S_FER_2"/>
    <property type="match status" value="2"/>
</dbReference>
<evidence type="ECO:0000256" key="8">
    <source>
        <dbReference type="HAMAP-Rule" id="MF_00461"/>
    </source>
</evidence>
<evidence type="ECO:0000256" key="1">
    <source>
        <dbReference type="ARBA" id="ARBA00022448"/>
    </source>
</evidence>
<dbReference type="Pfam" id="PF10531">
    <property type="entry name" value="SLBB"/>
    <property type="match status" value="1"/>
</dbReference>
<feature type="binding site" evidence="8">
    <location>
        <position position="380"/>
    </location>
    <ligand>
        <name>[4Fe-4S] cluster</name>
        <dbReference type="ChEBI" id="CHEBI:49883"/>
        <label>1</label>
    </ligand>
</feature>
<feature type="binding site" evidence="8">
    <location>
        <position position="386"/>
    </location>
    <ligand>
        <name>[4Fe-4S] cluster</name>
        <dbReference type="ChEBI" id="CHEBI:49883"/>
        <label>1</label>
    </ligand>
</feature>
<dbReference type="InterPro" id="IPR017896">
    <property type="entry name" value="4Fe4S_Fe-S-bd"/>
</dbReference>
<dbReference type="Pfam" id="PF13375">
    <property type="entry name" value="RnfC_N"/>
    <property type="match status" value="1"/>
</dbReference>
<proteinExistence type="inferred from homology"/>
<keyword evidence="13" id="KW-1185">Reference proteome</keyword>
<accession>A0ABS0ALS4</accession>
<dbReference type="Gene3D" id="3.30.70.20">
    <property type="match status" value="1"/>
</dbReference>
<keyword evidence="8" id="KW-0997">Cell inner membrane</keyword>
<feature type="compositionally biased region" description="Basic and acidic residues" evidence="10">
    <location>
        <begin position="469"/>
        <end position="489"/>
    </location>
</feature>
<evidence type="ECO:0000256" key="5">
    <source>
        <dbReference type="ARBA" id="ARBA00022982"/>
    </source>
</evidence>
<dbReference type="EC" id="7.-.-.-" evidence="8"/>
<keyword evidence="5 8" id="KW-0249">Electron transport</keyword>
<dbReference type="NCBIfam" id="NF003454">
    <property type="entry name" value="PRK05035.1"/>
    <property type="match status" value="1"/>
</dbReference>
<dbReference type="InterPro" id="IPR019554">
    <property type="entry name" value="Soluble_ligand-bd"/>
</dbReference>
<keyword evidence="3 8" id="KW-0479">Metal-binding</keyword>
<feature type="compositionally biased region" description="Basic and acidic residues" evidence="10">
    <location>
        <begin position="607"/>
        <end position="623"/>
    </location>
</feature>
<keyword evidence="7 8" id="KW-0411">Iron-sulfur</keyword>
<keyword evidence="9" id="KW-0175">Coiled coil</keyword>
<protein>
    <recommendedName>
        <fullName evidence="8">Ion-translocating oxidoreductase complex subunit C</fullName>
        <ecNumber evidence="8">7.-.-.-</ecNumber>
    </recommendedName>
    <alternativeName>
        <fullName evidence="8">Rnf electron transport complex subunit C</fullName>
    </alternativeName>
</protein>
<dbReference type="HAMAP" id="MF_00461">
    <property type="entry name" value="RsxC_RnfC"/>
    <property type="match status" value="1"/>
</dbReference>
<dbReference type="InterPro" id="IPR011538">
    <property type="entry name" value="Nuo51_FMN-bd"/>
</dbReference>
<dbReference type="SUPFAM" id="SSF46548">
    <property type="entry name" value="alpha-helical ferredoxin"/>
    <property type="match status" value="1"/>
</dbReference>
<gene>
    <name evidence="8" type="primary">rnfC</name>
    <name evidence="12" type="ORF">Y5W_00361</name>
</gene>
<dbReference type="SUPFAM" id="SSF142019">
    <property type="entry name" value="Nqo1 FMN-binding domain-like"/>
    <property type="match status" value="1"/>
</dbReference>
<comment type="function">
    <text evidence="8">Part of a membrane-bound complex that couples electron transfer with translocation of ions across the membrane.</text>
</comment>
<dbReference type="EMBL" id="ARXX01000003">
    <property type="protein sequence ID" value="MBF5055067.1"/>
    <property type="molecule type" value="Genomic_DNA"/>
</dbReference>
<feature type="coiled-coil region" evidence="9">
    <location>
        <begin position="764"/>
        <end position="893"/>
    </location>
</feature>
<evidence type="ECO:0000256" key="4">
    <source>
        <dbReference type="ARBA" id="ARBA00022737"/>
    </source>
</evidence>
<evidence type="ECO:0000256" key="7">
    <source>
        <dbReference type="ARBA" id="ARBA00023014"/>
    </source>
</evidence>
<dbReference type="Pfam" id="PF01512">
    <property type="entry name" value="Complex1_51K"/>
    <property type="match status" value="1"/>
</dbReference>
<evidence type="ECO:0000313" key="13">
    <source>
        <dbReference type="Proteomes" id="UP000662703"/>
    </source>
</evidence>
<feature type="domain" description="4Fe-4S ferredoxin-type" evidence="11">
    <location>
        <begin position="410"/>
        <end position="439"/>
    </location>
</feature>
<feature type="binding site" evidence="8">
    <location>
        <position position="429"/>
    </location>
    <ligand>
        <name>[4Fe-4S] cluster</name>
        <dbReference type="ChEBI" id="CHEBI:49883"/>
        <label>1</label>
    </ligand>
</feature>
<evidence type="ECO:0000256" key="6">
    <source>
        <dbReference type="ARBA" id="ARBA00023004"/>
    </source>
</evidence>
<feature type="binding site" evidence="8">
    <location>
        <position position="422"/>
    </location>
    <ligand>
        <name>[4Fe-4S] cluster</name>
        <dbReference type="ChEBI" id="CHEBI:49883"/>
        <label>2</label>
    </ligand>
</feature>
<dbReference type="Pfam" id="PF12838">
    <property type="entry name" value="Fer4_7"/>
    <property type="match status" value="1"/>
</dbReference>
<comment type="similarity">
    <text evidence="8">Belongs to the 4Fe4S bacterial-type ferredoxin family. RnfC subfamily.</text>
</comment>
<sequence length="901" mass="95864">MMLGLFRKARQPTPVFDFPGGVHPPEHKDRSNGTPIQPGPLPAQLVLPLNMHLGAPAKPCVGAGDRVLKGEKIAEPVGAVSAALHAPTSGTVVAIGPRPIQHPSGLDALCIVIEPDGEERWVERRPVADPAALGPDGLVALLRDAGVAGLGGAGFPTAVKVTLGDHQRVAQLIINAVECEPYITADDRLMRERADEIVAGIRLLQYLLNPQDTLIGIEDNKPEAIAAIRNACAGSDIQVRVVPTKYPSGGEKQLIQLLTGKEVPSGAIPAQCGVVCQNVGTAWAIKRAVHDGEPLIRRVTTVTGDAVARPGNYETLLGTPVRDLLRHAGVDGERLGRLVMGGPMMGFTLHDPAVPVVKTSNCLIAATAEELPEPPPEQACIRCGACAESCPASLLPQQLYWYAKSDDFERAQRHDLMDCIECGACAYVCPSHIPLVQYYRYAKGEIRHQAAEQLKADRARERFEARQARLEKEREEKEARRRARLEANRQKQAAAQAPAGDDSRLADLKKAVGKASSTYKAAVKAAKTAEAQEADNAAELRARADQLKAEADRLKAELRDAKAGAPAAAPTADPLADLKKAVTEASSAYKAAVRDAKAAEAEEAGDAAERRAEADRLKAEADRLKAELREAKTNAPAAGAPAAAPTDQLADLKRAVGEASGAYKAAVKAAKAAEAEGIDNSHELRAKADTLKAEADRLKAELREAKAANPGAAVKPAPAPAGKTPDGTPAATPATEEASPMAPTADPEAAAKRQKRLKALKTAYNMAHKQYKEAHAALERAERDAGDDDRERLDALAAKVDKLKAKANHCRDALNALVEEAKADIRAHTGKDLKTLKLEAARAESALRQKADELARLRDTADADTLETLDAEVRALDEEAQVARRALKQAVEEQGLVEDDQ</sequence>
<comment type="subunit">
    <text evidence="8">The complex is composed of six subunits: RnfA, RnfB, RnfC, RnfD, RnfE and RnfG.</text>
</comment>
<keyword evidence="8" id="KW-1278">Translocase</keyword>
<dbReference type="InterPro" id="IPR017900">
    <property type="entry name" value="4Fe4S_Fe_S_CS"/>
</dbReference>
<evidence type="ECO:0000256" key="2">
    <source>
        <dbReference type="ARBA" id="ARBA00022485"/>
    </source>
</evidence>
<evidence type="ECO:0000259" key="11">
    <source>
        <dbReference type="PROSITE" id="PS51379"/>
    </source>
</evidence>
<dbReference type="InterPro" id="IPR026902">
    <property type="entry name" value="RnfC_N"/>
</dbReference>
<dbReference type="PANTHER" id="PTHR43034:SF2">
    <property type="entry name" value="ION-TRANSLOCATING OXIDOREDUCTASE COMPLEX SUBUNIT C"/>
    <property type="match status" value="1"/>
</dbReference>
<dbReference type="PROSITE" id="PS00198">
    <property type="entry name" value="4FE4S_FER_1"/>
    <property type="match status" value="1"/>
</dbReference>
<dbReference type="Gene3D" id="3.40.50.11540">
    <property type="entry name" value="NADH-ubiquinone oxidoreductase 51kDa subunit"/>
    <property type="match status" value="1"/>
</dbReference>
<feature type="region of interest" description="Disordered" evidence="10">
    <location>
        <begin position="592"/>
        <end position="623"/>
    </location>
</feature>
<keyword evidence="8" id="KW-1003">Cell membrane</keyword>
<keyword evidence="8" id="KW-0472">Membrane</keyword>
<keyword evidence="1 8" id="KW-0813">Transport</keyword>
<feature type="binding site" evidence="8">
    <location>
        <position position="390"/>
    </location>
    <ligand>
        <name>[4Fe-4S] cluster</name>
        <dbReference type="ChEBI" id="CHEBI:49883"/>
        <label>2</label>
    </ligand>
</feature>
<feature type="binding site" evidence="8">
    <location>
        <position position="383"/>
    </location>
    <ligand>
        <name>[4Fe-4S] cluster</name>
        <dbReference type="ChEBI" id="CHEBI:49883"/>
        <label>1</label>
    </ligand>
</feature>
<dbReference type="PANTHER" id="PTHR43034">
    <property type="entry name" value="ION-TRANSLOCATING OXIDOREDUCTASE COMPLEX SUBUNIT C"/>
    <property type="match status" value="1"/>
</dbReference>
<evidence type="ECO:0000256" key="3">
    <source>
        <dbReference type="ARBA" id="ARBA00022723"/>
    </source>
</evidence>
<keyword evidence="6 8" id="KW-0408">Iron</keyword>
<dbReference type="NCBIfam" id="TIGR01945">
    <property type="entry name" value="rnfC"/>
    <property type="match status" value="1"/>
</dbReference>